<protein>
    <recommendedName>
        <fullName evidence="1">SipL SPOCS domain-containing protein</fullName>
    </recommendedName>
</protein>
<dbReference type="InterPro" id="IPR024300">
    <property type="entry name" value="SipL_SPOCS_dom"/>
</dbReference>
<organism evidence="2">
    <name type="scientific">uncultured Sporomusa sp</name>
    <dbReference type="NCBI Taxonomy" id="307249"/>
    <lineage>
        <taxon>Bacteria</taxon>
        <taxon>Bacillati</taxon>
        <taxon>Bacillota</taxon>
        <taxon>Negativicutes</taxon>
        <taxon>Selenomonadales</taxon>
        <taxon>Sporomusaceae</taxon>
        <taxon>Sporomusa</taxon>
        <taxon>environmental samples</taxon>
    </lineage>
</organism>
<accession>A0A212LZ33</accession>
<dbReference type="EMBL" id="FMJE01000005">
    <property type="protein sequence ID" value="SCM82793.1"/>
    <property type="molecule type" value="Genomic_DNA"/>
</dbReference>
<reference evidence="2" key="1">
    <citation type="submission" date="2016-08" db="EMBL/GenBank/DDBJ databases">
        <authorList>
            <person name="Seilhamer J.J."/>
        </authorList>
    </citation>
    <scope>NUCLEOTIDE SEQUENCE</scope>
    <source>
        <strain evidence="2">86</strain>
    </source>
</reference>
<dbReference type="RefSeq" id="WP_288185377.1">
    <property type="nucleotide sequence ID" value="NZ_LT608335.1"/>
</dbReference>
<name>A0A212LZ33_9FIRM</name>
<sequence>MSSKFVDVSGITPASQFPKCPPRHPFTEFCETDKLCIPQPNPNIRDILEVCVNVVIFSSKIICTPVGRKVLVEGKKQIKVTFAADDPCQSVHCAHFEIPFCSLILLGSTKDELVQIYAAIEDISVRCIDCRCLAVTTVIFICPVFEEPPNYCSYPHNDNANYQF</sequence>
<evidence type="ECO:0000313" key="2">
    <source>
        <dbReference type="EMBL" id="SCM82793.1"/>
    </source>
</evidence>
<dbReference type="Pfam" id="PF12673">
    <property type="entry name" value="SipL"/>
    <property type="match status" value="1"/>
</dbReference>
<evidence type="ECO:0000259" key="1">
    <source>
        <dbReference type="Pfam" id="PF12673"/>
    </source>
</evidence>
<gene>
    <name evidence="2" type="ORF">KL86SPO_50565</name>
</gene>
<proteinExistence type="predicted"/>
<feature type="domain" description="SipL SPOCS" evidence="1">
    <location>
        <begin position="44"/>
        <end position="127"/>
    </location>
</feature>
<dbReference type="AlphaFoldDB" id="A0A212LZ33"/>